<keyword evidence="6 15" id="KW-0732">Signal</keyword>
<evidence type="ECO:0000313" key="17">
    <source>
        <dbReference type="EMBL" id="KAF3334675.1"/>
    </source>
</evidence>
<dbReference type="PROSITE" id="PS00108">
    <property type="entry name" value="PROTEIN_KINASE_ST"/>
    <property type="match status" value="1"/>
</dbReference>
<evidence type="ECO:0000256" key="13">
    <source>
        <dbReference type="SAM" id="MobiDB-lite"/>
    </source>
</evidence>
<keyword evidence="9 14" id="KW-1133">Transmembrane helix</keyword>
<gene>
    <name evidence="17" type="ORF">FCM35_KLT21279</name>
</gene>
<dbReference type="Pfam" id="PF07714">
    <property type="entry name" value="PK_Tyr_Ser-Thr"/>
    <property type="match status" value="1"/>
</dbReference>
<feature type="region of interest" description="Disordered" evidence="13">
    <location>
        <begin position="641"/>
        <end position="678"/>
    </location>
</feature>
<dbReference type="GO" id="GO:0005886">
    <property type="term" value="C:plasma membrane"/>
    <property type="evidence" value="ECO:0007669"/>
    <property type="project" value="UniProtKB-SubCell"/>
</dbReference>
<evidence type="ECO:0000256" key="11">
    <source>
        <dbReference type="ARBA" id="ARBA00023170"/>
    </source>
</evidence>
<dbReference type="GO" id="GO:0004672">
    <property type="term" value="F:protein kinase activity"/>
    <property type="evidence" value="ECO:0007669"/>
    <property type="project" value="InterPro"/>
</dbReference>
<protein>
    <submittedName>
        <fullName evidence="17">Proline-rich receptor-like protein kinase PERK3</fullName>
    </submittedName>
</protein>
<feature type="signal peptide" evidence="15">
    <location>
        <begin position="1"/>
        <end position="16"/>
    </location>
</feature>
<keyword evidence="8" id="KW-0067">ATP-binding</keyword>
<dbReference type="AlphaFoldDB" id="A0A833QX36"/>
<accession>A0A833QX36</accession>
<dbReference type="InterPro" id="IPR000719">
    <property type="entry name" value="Prot_kinase_dom"/>
</dbReference>
<comment type="subcellular location">
    <subcellularLocation>
        <location evidence="1">Cell membrane</location>
        <topology evidence="1">Single-pass type I membrane protein</topology>
    </subcellularLocation>
</comment>
<evidence type="ECO:0000256" key="1">
    <source>
        <dbReference type="ARBA" id="ARBA00004251"/>
    </source>
</evidence>
<feature type="domain" description="Protein kinase" evidence="16">
    <location>
        <begin position="363"/>
        <end position="636"/>
    </location>
</feature>
<dbReference type="EMBL" id="SWLB01000009">
    <property type="protein sequence ID" value="KAF3334675.1"/>
    <property type="molecule type" value="Genomic_DNA"/>
</dbReference>
<keyword evidence="5 14" id="KW-0812">Transmembrane</keyword>
<organism evidence="17 18">
    <name type="scientific">Carex littledalei</name>
    <dbReference type="NCBI Taxonomy" id="544730"/>
    <lineage>
        <taxon>Eukaryota</taxon>
        <taxon>Viridiplantae</taxon>
        <taxon>Streptophyta</taxon>
        <taxon>Embryophyta</taxon>
        <taxon>Tracheophyta</taxon>
        <taxon>Spermatophyta</taxon>
        <taxon>Magnoliopsida</taxon>
        <taxon>Liliopsida</taxon>
        <taxon>Poales</taxon>
        <taxon>Cyperaceae</taxon>
        <taxon>Cyperoideae</taxon>
        <taxon>Cariceae</taxon>
        <taxon>Carex</taxon>
        <taxon>Carex subgen. Euthyceras</taxon>
    </lineage>
</organism>
<dbReference type="Proteomes" id="UP000623129">
    <property type="component" value="Unassembled WGS sequence"/>
</dbReference>
<keyword evidence="17" id="KW-0418">Kinase</keyword>
<dbReference type="PANTHER" id="PTHR47989">
    <property type="entry name" value="OS01G0750732 PROTEIN"/>
    <property type="match status" value="1"/>
</dbReference>
<evidence type="ECO:0000256" key="5">
    <source>
        <dbReference type="ARBA" id="ARBA00022692"/>
    </source>
</evidence>
<evidence type="ECO:0000256" key="12">
    <source>
        <dbReference type="ARBA" id="ARBA00023180"/>
    </source>
</evidence>
<comment type="similarity">
    <text evidence="3">In the C-terminal section; belongs to the protein kinase superfamily. Ser/Thr protein kinase family.</text>
</comment>
<feature type="compositionally biased region" description="Low complexity" evidence="13">
    <location>
        <begin position="646"/>
        <end position="678"/>
    </location>
</feature>
<dbReference type="SMART" id="SM00220">
    <property type="entry name" value="S_TKc"/>
    <property type="match status" value="1"/>
</dbReference>
<dbReference type="InterPro" id="IPR001245">
    <property type="entry name" value="Ser-Thr/Tyr_kinase_cat_dom"/>
</dbReference>
<keyword evidence="18" id="KW-1185">Reference proteome</keyword>
<keyword evidence="7" id="KW-0547">Nucleotide-binding</keyword>
<dbReference type="PANTHER" id="PTHR47989:SF47">
    <property type="entry name" value="SERINE_THREONINE-PROTEIN KINASE PBL28-RELATED"/>
    <property type="match status" value="1"/>
</dbReference>
<keyword evidence="11 17" id="KW-0675">Receptor</keyword>
<keyword evidence="10 14" id="KW-0472">Membrane</keyword>
<comment type="similarity">
    <text evidence="2">In the N-terminal section; belongs to the leguminous lectin family.</text>
</comment>
<dbReference type="FunFam" id="1.10.510.10:FF:000240">
    <property type="entry name" value="Lectin-domain containing receptor kinase A4.3"/>
    <property type="match status" value="1"/>
</dbReference>
<dbReference type="PROSITE" id="PS50011">
    <property type="entry name" value="PROTEIN_KINASE_DOM"/>
    <property type="match status" value="1"/>
</dbReference>
<evidence type="ECO:0000256" key="9">
    <source>
        <dbReference type="ARBA" id="ARBA00022989"/>
    </source>
</evidence>
<evidence type="ECO:0000256" key="2">
    <source>
        <dbReference type="ARBA" id="ARBA00008536"/>
    </source>
</evidence>
<feature type="chain" id="PRO_5032346117" evidence="15">
    <location>
        <begin position="17"/>
        <end position="678"/>
    </location>
</feature>
<evidence type="ECO:0000256" key="10">
    <source>
        <dbReference type="ARBA" id="ARBA00023136"/>
    </source>
</evidence>
<reference evidence="17" key="1">
    <citation type="submission" date="2020-01" db="EMBL/GenBank/DDBJ databases">
        <title>Genome sequence of Kobresia littledalei, the first chromosome-level genome in the family Cyperaceae.</title>
        <authorList>
            <person name="Qu G."/>
        </authorList>
    </citation>
    <scope>NUCLEOTIDE SEQUENCE</scope>
    <source>
        <strain evidence="17">C.B.Clarke</strain>
        <tissue evidence="17">Leaf</tissue>
    </source>
</reference>
<evidence type="ECO:0000259" key="16">
    <source>
        <dbReference type="PROSITE" id="PS50011"/>
    </source>
</evidence>
<feature type="transmembrane region" description="Helical" evidence="14">
    <location>
        <begin position="283"/>
        <end position="306"/>
    </location>
</feature>
<evidence type="ECO:0000256" key="3">
    <source>
        <dbReference type="ARBA" id="ARBA00010217"/>
    </source>
</evidence>
<dbReference type="GO" id="GO:0005524">
    <property type="term" value="F:ATP binding"/>
    <property type="evidence" value="ECO:0007669"/>
    <property type="project" value="UniProtKB-KW"/>
</dbReference>
<keyword evidence="4" id="KW-1003">Cell membrane</keyword>
<keyword evidence="12" id="KW-0325">Glycoprotein</keyword>
<evidence type="ECO:0000256" key="14">
    <source>
        <dbReference type="SAM" id="Phobius"/>
    </source>
</evidence>
<dbReference type="Gene3D" id="3.30.200.20">
    <property type="entry name" value="Phosphorylase Kinase, domain 1"/>
    <property type="match status" value="1"/>
</dbReference>
<dbReference type="OrthoDB" id="4062651at2759"/>
<dbReference type="SUPFAM" id="SSF56112">
    <property type="entry name" value="Protein kinase-like (PK-like)"/>
    <property type="match status" value="1"/>
</dbReference>
<evidence type="ECO:0000313" key="18">
    <source>
        <dbReference type="Proteomes" id="UP000623129"/>
    </source>
</evidence>
<dbReference type="InterPro" id="IPR011009">
    <property type="entry name" value="Kinase-like_dom_sf"/>
</dbReference>
<proteinExistence type="inferred from homology"/>
<keyword evidence="17" id="KW-0808">Transferase</keyword>
<comment type="caution">
    <text evidence="17">The sequence shown here is derived from an EMBL/GenBank/DDBJ whole genome shotgun (WGS) entry which is preliminary data.</text>
</comment>
<name>A0A833QX36_9POAL</name>
<evidence type="ECO:0000256" key="8">
    <source>
        <dbReference type="ARBA" id="ARBA00022840"/>
    </source>
</evidence>
<evidence type="ECO:0000256" key="4">
    <source>
        <dbReference type="ARBA" id="ARBA00022475"/>
    </source>
</evidence>
<evidence type="ECO:0000256" key="6">
    <source>
        <dbReference type="ARBA" id="ARBA00022729"/>
    </source>
</evidence>
<dbReference type="InterPro" id="IPR008271">
    <property type="entry name" value="Ser/Thr_kinase_AS"/>
</dbReference>
<evidence type="ECO:0000256" key="15">
    <source>
        <dbReference type="SAM" id="SignalP"/>
    </source>
</evidence>
<sequence length="678" mass="71472">MASLALFFSLFLVVPASLTASAAVATNSSGTAACPYDINGASRMIPPQCYANATDPTATSCCWFVTAAYIYAAAVHANLTGIAFLPPSTATSCSSNFTATLLHRGLARPSLLLSNGSCSLSSDSPSIAAGQRPCLFGPLSSLLSSAPSQLSNATRFCSLSSVPDLLSDQSACTTCQNTVISATFALLDSSRSKDYVACGMAATIGVLGSSAVVFELEVSSAVLLRSYPSLPRFRSFVLCVVQVLEDVNALGIPSDSPPPLGAEPVSVSGSSSANSGHSQTVKIAVGSAAAGLVSIVLIVILALAIYRSRHRNWKSRRLSDGIVTTSDGEKSNTPFPGSASSALPTEGLYIFTKAELKQATNGFDSSLLLGQGGAGKVYLGKLPSGQHVAIKRIYREKKIAEFYSEVEVLAKLRHKNLTTLVGYCLDDRDNHALIYEYMPGGNLSRALFHGELTWHRRLQIAVDVAEGLVYLHEFPGGAVVHRDVKPTNVLLSESGVAKLSDFGVSRIMSSDATHLSTEVRGTMGYMDPESFALGQVSESADVYSFGVVLLELVTGLRAVVPTPSGGAESIVHTAQCAMTDQDGSTPVESIVDPRLGPYWDRPTLGVVFGVAYRCVRPYKNERPMMTEVLVVLRSALADLEAREGDTSTTSEPSTEDQSSSLSRTSTPSALASTPEVMN</sequence>
<evidence type="ECO:0000256" key="7">
    <source>
        <dbReference type="ARBA" id="ARBA00022741"/>
    </source>
</evidence>
<dbReference type="Gene3D" id="1.10.510.10">
    <property type="entry name" value="Transferase(Phosphotransferase) domain 1"/>
    <property type="match status" value="1"/>
</dbReference>
<dbReference type="InterPro" id="IPR043891">
    <property type="entry name" value="SPARK"/>
</dbReference>
<dbReference type="GO" id="GO:0002229">
    <property type="term" value="P:defense response to oomycetes"/>
    <property type="evidence" value="ECO:0007669"/>
    <property type="project" value="UniProtKB-ARBA"/>
</dbReference>
<dbReference type="Pfam" id="PF19160">
    <property type="entry name" value="SPARK"/>
    <property type="match status" value="1"/>
</dbReference>